<dbReference type="PANTHER" id="PTHR31642">
    <property type="entry name" value="TRICHOTHECENE 3-O-ACETYLTRANSFERASE"/>
    <property type="match status" value="1"/>
</dbReference>
<reference evidence="4 5" key="1">
    <citation type="journal article" date="2018" name="Science">
        <title>The opium poppy genome and morphinan production.</title>
        <authorList>
            <person name="Guo L."/>
            <person name="Winzer T."/>
            <person name="Yang X."/>
            <person name="Li Y."/>
            <person name="Ning Z."/>
            <person name="He Z."/>
            <person name="Teodor R."/>
            <person name="Lu Y."/>
            <person name="Bowser T.A."/>
            <person name="Graham I.A."/>
            <person name="Ye K."/>
        </authorList>
    </citation>
    <scope>NUCLEOTIDE SEQUENCE [LARGE SCALE GENOMIC DNA]</scope>
    <source>
        <strain evidence="5">cv. HN1</strain>
        <tissue evidence="4">Leaves</tissue>
    </source>
</reference>
<keyword evidence="5" id="KW-1185">Reference proteome</keyword>
<dbReference type="Pfam" id="PF02458">
    <property type="entry name" value="Transferase"/>
    <property type="match status" value="2"/>
</dbReference>
<gene>
    <name evidence="4" type="ORF">C5167_025910</name>
</gene>
<evidence type="ECO:0000256" key="1">
    <source>
        <dbReference type="ARBA" id="ARBA00009861"/>
    </source>
</evidence>
<dbReference type="OMA" id="XTRETST"/>
<name>A0A4Y7JWT0_PAPSO</name>
<keyword evidence="2" id="KW-0808">Transferase</keyword>
<dbReference type="GO" id="GO:0016747">
    <property type="term" value="F:acyltransferase activity, transferring groups other than amino-acyl groups"/>
    <property type="evidence" value="ECO:0007669"/>
    <property type="project" value="TreeGrafter"/>
</dbReference>
<evidence type="ECO:0000313" key="5">
    <source>
        <dbReference type="Proteomes" id="UP000316621"/>
    </source>
</evidence>
<dbReference type="Proteomes" id="UP000316621">
    <property type="component" value="Chromosome 5"/>
</dbReference>
<sequence>MSFKIKQVSSKLVGPMYNCHEPKPVPDFVPLSVFDKLVEDEDNHEAIIYVYKPPNPSNTLLEQGLRKALVEYPEMAGRFSTKDICDERVILLNDKGMRFIEATADCTLDEVIPFKPATLSSFNPNERGLDELPLVQLTRFTCDSLVIFFSSSHTVADGASASQFVVAWSQACRGLQIPPRPLYNRNIFVPRDTPIVAYDHKNIEVAKRVINHNELMDQLLPFSADDVVYHKAHFTPEFIAKLKNKANSPIPDMDNGEQRPYSTFESLVAHLWRTMARVRGLADLQTTEMKISVNGRSRLKPCVPDEYFGNLVLAAFPQSRVKELLDNSLSHAAEVIHQAIVKLNSDYFKSFIDFANSDMQNEDLILDEANWKVPTLWPNLEVDSWLGFPFNTVDFGFGKPYIFMPLFGAWEGVVYLLPSFDGDGRSIDIYITLFQQHLDISKLIRPTFYDDSSDEDHYGRASSLTTSEFVPLTVFDRLAEDEHSCTLYAYRPPNPSNILLEEGLRKALSEYPEWAGRFGIDDCGRRVILLSNEGMRLIEASTNCTLDEAMPFKKSTLLSFNPSYEGIEELALVQLTRFTCGSLVLSFSSNHMVADGILMSRFMIAWGQACRGIDMHPCPSHDRNIFSPRVPSCVKFDHMTAEITKRDIIQEFVKPPYSGDDVIQHKVHFSPEFLAKIRSNASSLRSGIVNGEQRPYSTFVSLAAHLWRTITKVRDHAKFQKTEMRISVNGRRRMKPRIPDEFFGNLVLWANPEAQAKDILDEPLSSTAETIHDAVAKVNDDYFKSYIDFATYNIQEEDLIPKENWSVPSWWPNLEVGCWLGYPFSDIDFGVGKPCIIMPPFHDWEGVIYLLPSCGGDEGIDVYLSLFQQQLGLFEKLCYSID</sequence>
<dbReference type="Gene3D" id="3.30.559.10">
    <property type="entry name" value="Chloramphenicol acetyltransferase-like domain"/>
    <property type="match status" value="4"/>
</dbReference>
<evidence type="ECO:0000256" key="2">
    <source>
        <dbReference type="ARBA" id="ARBA00022679"/>
    </source>
</evidence>
<dbReference type="InterPro" id="IPR050317">
    <property type="entry name" value="Plant_Fungal_Acyltransferase"/>
</dbReference>
<accession>A0A4Y7JWT0</accession>
<dbReference type="FunFam" id="3.30.559.10:FF:000008">
    <property type="entry name" value="Tryptamine hydroxycinnamoyl transferase"/>
    <property type="match status" value="2"/>
</dbReference>
<keyword evidence="3" id="KW-0012">Acyltransferase</keyword>
<dbReference type="EMBL" id="CM010719">
    <property type="protein sequence ID" value="RZC64179.1"/>
    <property type="molecule type" value="Genomic_DNA"/>
</dbReference>
<protein>
    <submittedName>
        <fullName evidence="4">Uncharacterized protein</fullName>
    </submittedName>
</protein>
<dbReference type="Gramene" id="RZC64179">
    <property type="protein sequence ID" value="RZC64179"/>
    <property type="gene ID" value="C5167_025910"/>
</dbReference>
<evidence type="ECO:0000313" key="4">
    <source>
        <dbReference type="EMBL" id="RZC64179.1"/>
    </source>
</evidence>
<proteinExistence type="inferred from homology"/>
<comment type="similarity">
    <text evidence="1">Belongs to the plant acyltransferase family.</text>
</comment>
<dbReference type="PANTHER" id="PTHR31642:SF13">
    <property type="entry name" value="AGMATINE HYDROXYCINNAMOYLTRANSFERASE 1"/>
    <property type="match status" value="1"/>
</dbReference>
<dbReference type="STRING" id="3469.A0A4Y7JWT0"/>
<dbReference type="AlphaFoldDB" id="A0A4Y7JWT0"/>
<dbReference type="InterPro" id="IPR023213">
    <property type="entry name" value="CAT-like_dom_sf"/>
</dbReference>
<evidence type="ECO:0000256" key="3">
    <source>
        <dbReference type="ARBA" id="ARBA00023315"/>
    </source>
</evidence>
<organism evidence="4 5">
    <name type="scientific">Papaver somniferum</name>
    <name type="common">Opium poppy</name>
    <dbReference type="NCBI Taxonomy" id="3469"/>
    <lineage>
        <taxon>Eukaryota</taxon>
        <taxon>Viridiplantae</taxon>
        <taxon>Streptophyta</taxon>
        <taxon>Embryophyta</taxon>
        <taxon>Tracheophyta</taxon>
        <taxon>Spermatophyta</taxon>
        <taxon>Magnoliopsida</taxon>
        <taxon>Ranunculales</taxon>
        <taxon>Papaveraceae</taxon>
        <taxon>Papaveroideae</taxon>
        <taxon>Papaver</taxon>
    </lineage>
</organism>